<reference evidence="5 6" key="1">
    <citation type="submission" date="2018-05" db="EMBL/GenBank/DDBJ databases">
        <title>Genomic Encyclopedia of Archaeal and Bacterial Type Strains, Phase II (KMG-II): from individual species to whole genera.</title>
        <authorList>
            <person name="Goeker M."/>
        </authorList>
    </citation>
    <scope>NUCLEOTIDE SEQUENCE [LARGE SCALE GENOMIC DNA]</scope>
    <source>
        <strain evidence="5 6">DSM 22214</strain>
    </source>
</reference>
<name>A0A316E924_9BACT</name>
<dbReference type="EMBL" id="QGGO01000009">
    <property type="protein sequence ID" value="PWK26869.1"/>
    <property type="molecule type" value="Genomic_DNA"/>
</dbReference>
<dbReference type="Gene3D" id="2.130.10.130">
    <property type="entry name" value="Integrin alpha, N-terminal"/>
    <property type="match status" value="3"/>
</dbReference>
<protein>
    <submittedName>
        <fullName evidence="5">VCBS repeat protein</fullName>
    </submittedName>
</protein>
<keyword evidence="6" id="KW-1185">Reference proteome</keyword>
<organism evidence="5 6">
    <name type="scientific">Arcicella aurantiaca</name>
    <dbReference type="NCBI Taxonomy" id="591202"/>
    <lineage>
        <taxon>Bacteria</taxon>
        <taxon>Pseudomonadati</taxon>
        <taxon>Bacteroidota</taxon>
        <taxon>Cytophagia</taxon>
        <taxon>Cytophagales</taxon>
        <taxon>Flectobacillaceae</taxon>
        <taxon>Arcicella</taxon>
    </lineage>
</organism>
<dbReference type="PANTHER" id="PTHR16026">
    <property type="entry name" value="CARTILAGE ACIDIC PROTEIN 1"/>
    <property type="match status" value="1"/>
</dbReference>
<dbReference type="InterPro" id="IPR013519">
    <property type="entry name" value="Int_alpha_beta-p"/>
</dbReference>
<feature type="domain" description="ASPIC/UnbV" evidence="4">
    <location>
        <begin position="583"/>
        <end position="649"/>
    </location>
</feature>
<dbReference type="Pfam" id="PF13517">
    <property type="entry name" value="FG-GAP_3"/>
    <property type="match status" value="4"/>
</dbReference>
<dbReference type="SMART" id="SM00191">
    <property type="entry name" value="Int_alpha"/>
    <property type="match status" value="2"/>
</dbReference>
<gene>
    <name evidence="5" type="ORF">LV89_02075</name>
</gene>
<dbReference type="Pfam" id="PF07593">
    <property type="entry name" value="UnbV_ASPIC"/>
    <property type="match status" value="1"/>
</dbReference>
<evidence type="ECO:0000256" key="3">
    <source>
        <dbReference type="ARBA" id="ARBA00023180"/>
    </source>
</evidence>
<keyword evidence="2" id="KW-0677">Repeat</keyword>
<evidence type="ECO:0000256" key="2">
    <source>
        <dbReference type="ARBA" id="ARBA00022737"/>
    </source>
</evidence>
<dbReference type="SUPFAM" id="SSF69318">
    <property type="entry name" value="Integrin alpha N-terminal domain"/>
    <property type="match status" value="2"/>
</dbReference>
<dbReference type="Proteomes" id="UP000245489">
    <property type="component" value="Unassembled WGS sequence"/>
</dbReference>
<dbReference type="AlphaFoldDB" id="A0A316E924"/>
<proteinExistence type="predicted"/>
<keyword evidence="3" id="KW-0325">Glycoprotein</keyword>
<evidence type="ECO:0000256" key="1">
    <source>
        <dbReference type="ARBA" id="ARBA00022729"/>
    </source>
</evidence>
<dbReference type="InterPro" id="IPR028994">
    <property type="entry name" value="Integrin_alpha_N"/>
</dbReference>
<sequence>MGIEQKNSTQMTQIIITQIFTDYRTKSVKICASQHLCHPCSIVCEISKRLAFLWLILMIFSCQKQTKTALFFTNLPSSETKITFNNQITESDSVNFYTNEYMYIGSGVGVGDFNNDGLQDVFFGASQVGCKLYLNKGSFQFEDITEKAGITKKQWITGVSVIDINQDGWQDIYLCVSHFKDANQRKNLLLVNQGGQNPTFKEQAADYGLADTGFSTQATFLDYDKDGDLDMYLLNHKLFEPQPNRLVPVDSTGNAPAADKLYRNDFPLKHFTDVSKQAGIKEDGYGLGVVITDLNQDNYPDIYVANDYLSNDCLWLNDKKGHFTNIIAKATKHQSFSSMGVDAADINNDLLPDLAVLDMMPNTNDRKKMMVLGFTPEKFEMQRSLGYQQQFSRNMLQINQGNRQNNEPLFSEIGHLAGIAETDWSWSILMADFDNDSWRDIHISNGLAKDLTNNDFIAFTQEEKHSEYSFGGGDSQSISPDQIKNWRKRLDEFEPVKKTNFFYHNNQNLTFDDQSNLVGITDKSISQGTVYADFDNDGDLDLIVNNMNQEAFVIRNELRKSTADSTHNFLRIELKGSLGNLSGIGAKVLIYSNNQVQVAEQSPVRGYASTVDNRLHFGLGNSLKIDSLKVIWASGKTQTLRNLKVNQSIILSEKLANILSSPLSVSSQTIFTSPLSVSSQTINFKHQETPFFDYYIRRLQPQKYSQLGPCMAKGDINEDGLDDFFVGGAARQSGKLFVQKQDGSFDGKELETFGKMEEDLASEFFDVDNDKDLDLLVVGGSTEYPRGFASVPRLFLNDGKGNFKRNQNAFSQNINVFSSTIALNDFDKDGDLDVFIGGRIDNENFPKSPKSFLFENNRGVFKDVTDLFSSDFQDLGMITDALWVDVDNDKIEDLVVAGEWIPIRFFKNTKKKLVEITDKIGLKNNAGMWRSLASADLDGDGDLDLVAGNYGQNNKYHVTAERPFYLFAKDLDNSGTNELMPAYHIRNANQEFELFPDFDRTQIAEQTPIIKKKYLYHKDFAQVTMNQLIDDFGQENLLKLPCETTQSVWLENMGNGEFKSHDLPIEAQFAPVNCIVISDFDNDNQLDILLAGNEYQTEYSTGRTDASLGLMLKGNGKGSFKSIPTYKSGFLVEGDVKSMLLIDNQIVAGINNEPVKVFSTRFKDLNSAVKTKK</sequence>
<dbReference type="InterPro" id="IPR013517">
    <property type="entry name" value="FG-GAP"/>
</dbReference>
<comment type="caution">
    <text evidence="5">The sequence shown here is derived from an EMBL/GenBank/DDBJ whole genome shotgun (WGS) entry which is preliminary data.</text>
</comment>
<dbReference type="InterPro" id="IPR027039">
    <property type="entry name" value="Crtac1"/>
</dbReference>
<dbReference type="PANTHER" id="PTHR16026:SF0">
    <property type="entry name" value="CARTILAGE ACIDIC PROTEIN 1"/>
    <property type="match status" value="1"/>
</dbReference>
<dbReference type="InterPro" id="IPR011519">
    <property type="entry name" value="UnbV_ASPIC"/>
</dbReference>
<evidence type="ECO:0000313" key="5">
    <source>
        <dbReference type="EMBL" id="PWK26869.1"/>
    </source>
</evidence>
<evidence type="ECO:0000259" key="4">
    <source>
        <dbReference type="Pfam" id="PF07593"/>
    </source>
</evidence>
<evidence type="ECO:0000313" key="6">
    <source>
        <dbReference type="Proteomes" id="UP000245489"/>
    </source>
</evidence>
<keyword evidence="1" id="KW-0732">Signal</keyword>
<accession>A0A316E924</accession>